<dbReference type="InterPro" id="IPR010131">
    <property type="entry name" value="MdtP/NodT-like"/>
</dbReference>
<dbReference type="Gene3D" id="2.20.200.10">
    <property type="entry name" value="Outer membrane efflux proteins (OEP)"/>
    <property type="match status" value="1"/>
</dbReference>
<keyword evidence="2" id="KW-0472">Membrane</keyword>
<sequence length="467" mass="52035">MNLNKNYIILLAVALSMTSCRIADVYKEPEVKNDAIYRTEKTQTDSLSISTISWKEFFTDRQLQNLIIEGLNNNVDIKNAVLKIAESQASLRQAKLGYYPTVDGSLKVTRAKQSLKALNLGSFANQVNLKTTILQLAASSSWEADIWGKIGSFKRQALVNYLETEAAQRAVKTQLISNIVTNYYLLLSLDKQLDITQETIQNRTKDVETMIALKESAVVTGAAVVQSQANKLSAQVSVPDLKRQIRETENAISILLGRTPDKIERTTLESQITASRINVGISSDLLKNRPDIQQAELKFRSAFEEVNIARANFYPSFTLTAEGGFSTLKIKDFFNNSIFYNLIGGLAQPIFSQGKNKATLTIAKAQKQAAFNTYQQSILNAGKEVSDALYSYENALEKQNIRKEQILYLNKSVDYTKELLNFSSNTNYTDVLTSEQNLLAARLSSIDDKLQELQAIIDLYISLGGGV</sequence>
<gene>
    <name evidence="3" type="ORF">ACFFUQ_19030</name>
</gene>
<reference evidence="3 4" key="1">
    <citation type="submission" date="2024-09" db="EMBL/GenBank/DDBJ databases">
        <authorList>
            <person name="Sun Q."/>
            <person name="Mori K."/>
        </authorList>
    </citation>
    <scope>NUCLEOTIDE SEQUENCE [LARGE SCALE GENOMIC DNA]</scope>
    <source>
        <strain evidence="3 4">CECT 7908</strain>
    </source>
</reference>
<comment type="similarity">
    <text evidence="1 2">Belongs to the outer membrane factor (OMF) (TC 1.B.17) family.</text>
</comment>
<dbReference type="PROSITE" id="PS51257">
    <property type="entry name" value="PROKAR_LIPOPROTEIN"/>
    <property type="match status" value="1"/>
</dbReference>
<comment type="subcellular location">
    <subcellularLocation>
        <location evidence="2">Cell membrane</location>
        <topology evidence="2">Lipid-anchor</topology>
    </subcellularLocation>
</comment>
<dbReference type="PANTHER" id="PTHR30203">
    <property type="entry name" value="OUTER MEMBRANE CATION EFFLUX PROTEIN"/>
    <property type="match status" value="1"/>
</dbReference>
<evidence type="ECO:0000256" key="1">
    <source>
        <dbReference type="ARBA" id="ARBA00007613"/>
    </source>
</evidence>
<name>A0ABV5FRD8_9FLAO</name>
<accession>A0ABV5FRD8</accession>
<dbReference type="Gene3D" id="1.20.1600.10">
    <property type="entry name" value="Outer membrane efflux proteins (OEP)"/>
    <property type="match status" value="1"/>
</dbReference>
<protein>
    <submittedName>
        <fullName evidence="3">Efflux transporter outer membrane subunit</fullName>
    </submittedName>
</protein>
<evidence type="ECO:0000313" key="4">
    <source>
        <dbReference type="Proteomes" id="UP001589589"/>
    </source>
</evidence>
<keyword evidence="2" id="KW-0564">Palmitate</keyword>
<dbReference type="RefSeq" id="WP_290263132.1">
    <property type="nucleotide sequence ID" value="NZ_JAUFQQ010000003.1"/>
</dbReference>
<dbReference type="Proteomes" id="UP001589589">
    <property type="component" value="Unassembled WGS sequence"/>
</dbReference>
<evidence type="ECO:0000313" key="3">
    <source>
        <dbReference type="EMBL" id="MFB9066115.1"/>
    </source>
</evidence>
<keyword evidence="4" id="KW-1185">Reference proteome</keyword>
<keyword evidence="2" id="KW-0449">Lipoprotein</keyword>
<dbReference type="InterPro" id="IPR003423">
    <property type="entry name" value="OMP_efflux"/>
</dbReference>
<dbReference type="EMBL" id="JBHMEX010000061">
    <property type="protein sequence ID" value="MFB9066115.1"/>
    <property type="molecule type" value="Genomic_DNA"/>
</dbReference>
<comment type="caution">
    <text evidence="3">The sequence shown here is derived from an EMBL/GenBank/DDBJ whole genome shotgun (WGS) entry which is preliminary data.</text>
</comment>
<dbReference type="Pfam" id="PF02321">
    <property type="entry name" value="OEP"/>
    <property type="match status" value="2"/>
</dbReference>
<evidence type="ECO:0000256" key="2">
    <source>
        <dbReference type="RuleBase" id="RU362097"/>
    </source>
</evidence>
<dbReference type="NCBIfam" id="TIGR01845">
    <property type="entry name" value="outer_NodT"/>
    <property type="match status" value="1"/>
</dbReference>
<organism evidence="3 4">
    <name type="scientific">Flavobacterium branchiarum</name>
    <dbReference type="NCBI Taxonomy" id="1114870"/>
    <lineage>
        <taxon>Bacteria</taxon>
        <taxon>Pseudomonadati</taxon>
        <taxon>Bacteroidota</taxon>
        <taxon>Flavobacteriia</taxon>
        <taxon>Flavobacteriales</taxon>
        <taxon>Flavobacteriaceae</taxon>
        <taxon>Flavobacterium</taxon>
    </lineage>
</organism>
<keyword evidence="2" id="KW-1134">Transmembrane beta strand</keyword>
<keyword evidence="2" id="KW-0812">Transmembrane</keyword>
<proteinExistence type="inferred from homology"/>
<dbReference type="PANTHER" id="PTHR30203:SF33">
    <property type="entry name" value="BLR4455 PROTEIN"/>
    <property type="match status" value="1"/>
</dbReference>
<dbReference type="SUPFAM" id="SSF56954">
    <property type="entry name" value="Outer membrane efflux proteins (OEP)"/>
    <property type="match status" value="1"/>
</dbReference>